<gene>
    <name evidence="6 7" type="primary">def</name>
    <name evidence="7" type="ORF">KDW95_15915</name>
</gene>
<keyword evidence="8" id="KW-1185">Reference proteome</keyword>
<dbReference type="CDD" id="cd00487">
    <property type="entry name" value="Pep_deformylase"/>
    <property type="match status" value="1"/>
</dbReference>
<dbReference type="HAMAP" id="MF_00163">
    <property type="entry name" value="Pep_deformylase"/>
    <property type="match status" value="1"/>
</dbReference>
<dbReference type="SUPFAM" id="SSF56420">
    <property type="entry name" value="Peptide deformylase"/>
    <property type="match status" value="1"/>
</dbReference>
<comment type="function">
    <text evidence="6">Removes the formyl group from the N-terminal Met of newly synthesized proteins. Requires at least a dipeptide for an efficient rate of reaction. N-terminal L-methionine is a prerequisite for activity but the enzyme has broad specificity at other positions.</text>
</comment>
<sequence length="172" mass="19788">MAKLPILEFPDPRLRTIAESVETVTENTRQIIDDMFETMYDAPGIGLAATQVNIHQRIITIDISEDSDEPLVLINPTFEVLDKELERMQEGCLSVPGFYENVERPNHIRVQALDRDGNPLDFEARDLLAVCIQHEIDHLDGKLFVDYLSPLKRTRIRGKLEKKHRLEETQPV</sequence>
<feature type="binding site" evidence="6">
    <location>
        <position position="138"/>
    </location>
    <ligand>
        <name>Fe cation</name>
        <dbReference type="ChEBI" id="CHEBI:24875"/>
    </ligand>
</feature>
<dbReference type="PANTHER" id="PTHR10458:SF21">
    <property type="entry name" value="PEPTIDE DEFORMYLASE"/>
    <property type="match status" value="1"/>
</dbReference>
<dbReference type="EC" id="3.5.1.88" evidence="6"/>
<dbReference type="EMBL" id="CP073347">
    <property type="protein sequence ID" value="UTW10765.1"/>
    <property type="molecule type" value="Genomic_DNA"/>
</dbReference>
<keyword evidence="5 6" id="KW-0408">Iron</keyword>
<feature type="active site" evidence="6">
    <location>
        <position position="135"/>
    </location>
</feature>
<evidence type="ECO:0000256" key="2">
    <source>
        <dbReference type="ARBA" id="ARBA00022723"/>
    </source>
</evidence>
<evidence type="ECO:0000256" key="4">
    <source>
        <dbReference type="ARBA" id="ARBA00022917"/>
    </source>
</evidence>
<feature type="binding site" evidence="6">
    <location>
        <position position="134"/>
    </location>
    <ligand>
        <name>Fe cation</name>
        <dbReference type="ChEBI" id="CHEBI:24875"/>
    </ligand>
</feature>
<dbReference type="GO" id="GO:0042586">
    <property type="term" value="F:peptide deformylase activity"/>
    <property type="evidence" value="ECO:0007669"/>
    <property type="project" value="UniProtKB-EC"/>
</dbReference>
<reference evidence="7" key="1">
    <citation type="submission" date="2021-04" db="EMBL/GenBank/DDBJ databases">
        <title>Oceanospirillales bacteria with DddD are important DMSP degraders in coastal seawater.</title>
        <authorList>
            <person name="Liu J."/>
        </authorList>
    </citation>
    <scope>NUCLEOTIDE SEQUENCE</scope>
    <source>
        <strain evidence="7">D13-1</strain>
    </source>
</reference>
<comment type="similarity">
    <text evidence="1 6">Belongs to the polypeptide deformylase family.</text>
</comment>
<evidence type="ECO:0000256" key="5">
    <source>
        <dbReference type="ARBA" id="ARBA00023004"/>
    </source>
</evidence>
<dbReference type="RefSeq" id="WP_255852819.1">
    <property type="nucleotide sequence ID" value="NZ_CP073347.1"/>
</dbReference>
<evidence type="ECO:0000256" key="1">
    <source>
        <dbReference type="ARBA" id="ARBA00010759"/>
    </source>
</evidence>
<comment type="cofactor">
    <cofactor evidence="6">
        <name>Fe(2+)</name>
        <dbReference type="ChEBI" id="CHEBI:29033"/>
    </cofactor>
    <text evidence="6">Binds 1 Fe(2+) ion.</text>
</comment>
<dbReference type="PANTHER" id="PTHR10458">
    <property type="entry name" value="PEPTIDE DEFORMYLASE"/>
    <property type="match status" value="1"/>
</dbReference>
<dbReference type="NCBIfam" id="NF001159">
    <property type="entry name" value="PRK00150.1-3"/>
    <property type="match status" value="1"/>
</dbReference>
<comment type="catalytic activity">
    <reaction evidence="6">
        <text>N-terminal N-formyl-L-methionyl-[peptide] + H2O = N-terminal L-methionyl-[peptide] + formate</text>
        <dbReference type="Rhea" id="RHEA:24420"/>
        <dbReference type="Rhea" id="RHEA-COMP:10639"/>
        <dbReference type="Rhea" id="RHEA-COMP:10640"/>
        <dbReference type="ChEBI" id="CHEBI:15377"/>
        <dbReference type="ChEBI" id="CHEBI:15740"/>
        <dbReference type="ChEBI" id="CHEBI:49298"/>
        <dbReference type="ChEBI" id="CHEBI:64731"/>
        <dbReference type="EC" id="3.5.1.88"/>
    </reaction>
</comment>
<evidence type="ECO:0000256" key="3">
    <source>
        <dbReference type="ARBA" id="ARBA00022801"/>
    </source>
</evidence>
<dbReference type="InterPro" id="IPR036821">
    <property type="entry name" value="Peptide_deformylase_sf"/>
</dbReference>
<evidence type="ECO:0000313" key="7">
    <source>
        <dbReference type="EMBL" id="UTW10765.1"/>
    </source>
</evidence>
<protein>
    <recommendedName>
        <fullName evidence="6">Peptide deformylase</fullName>
        <shortName evidence="6">PDF</shortName>
        <ecNumber evidence="6">3.5.1.88</ecNumber>
    </recommendedName>
    <alternativeName>
        <fullName evidence="6">Polypeptide deformylase</fullName>
    </alternativeName>
</protein>
<keyword evidence="4 6" id="KW-0648">Protein biosynthesis</keyword>
<dbReference type="PRINTS" id="PR01576">
    <property type="entry name" value="PDEFORMYLASE"/>
</dbReference>
<organism evidence="7 8">
    <name type="scientific">Marinobacterium rhizophilum</name>
    <dbReference type="NCBI Taxonomy" id="420402"/>
    <lineage>
        <taxon>Bacteria</taxon>
        <taxon>Pseudomonadati</taxon>
        <taxon>Pseudomonadota</taxon>
        <taxon>Gammaproteobacteria</taxon>
        <taxon>Oceanospirillales</taxon>
        <taxon>Oceanospirillaceae</taxon>
        <taxon>Marinobacterium</taxon>
    </lineage>
</organism>
<dbReference type="PIRSF" id="PIRSF004749">
    <property type="entry name" value="Pep_def"/>
    <property type="match status" value="1"/>
</dbReference>
<dbReference type="Pfam" id="PF01327">
    <property type="entry name" value="Pep_deformylase"/>
    <property type="match status" value="1"/>
</dbReference>
<dbReference type="Proteomes" id="UP001058461">
    <property type="component" value="Chromosome"/>
</dbReference>
<dbReference type="InterPro" id="IPR023635">
    <property type="entry name" value="Peptide_deformylase"/>
</dbReference>
<feature type="binding site" evidence="6">
    <location>
        <position position="92"/>
    </location>
    <ligand>
        <name>Fe cation</name>
        <dbReference type="ChEBI" id="CHEBI:24875"/>
    </ligand>
</feature>
<name>A0ABY5HEQ2_9GAMM</name>
<dbReference type="NCBIfam" id="TIGR00079">
    <property type="entry name" value="pept_deformyl"/>
    <property type="match status" value="1"/>
</dbReference>
<accession>A0ABY5HEQ2</accession>
<proteinExistence type="inferred from homology"/>
<keyword evidence="2 6" id="KW-0479">Metal-binding</keyword>
<evidence type="ECO:0000313" key="8">
    <source>
        <dbReference type="Proteomes" id="UP001058461"/>
    </source>
</evidence>
<dbReference type="Gene3D" id="3.90.45.10">
    <property type="entry name" value="Peptide deformylase"/>
    <property type="match status" value="1"/>
</dbReference>
<keyword evidence="3 6" id="KW-0378">Hydrolase</keyword>
<evidence type="ECO:0000256" key="6">
    <source>
        <dbReference type="HAMAP-Rule" id="MF_00163"/>
    </source>
</evidence>